<keyword evidence="1" id="KW-0812">Transmembrane</keyword>
<feature type="domain" description="DUF1468" evidence="2">
    <location>
        <begin position="18"/>
        <end position="164"/>
    </location>
</feature>
<feature type="transmembrane region" description="Helical" evidence="1">
    <location>
        <begin position="51"/>
        <end position="70"/>
    </location>
</feature>
<feature type="transmembrane region" description="Helical" evidence="1">
    <location>
        <begin position="12"/>
        <end position="31"/>
    </location>
</feature>
<evidence type="ECO:0000259" key="2">
    <source>
        <dbReference type="Pfam" id="PF07331"/>
    </source>
</evidence>
<dbReference type="RefSeq" id="WP_270455006.1">
    <property type="nucleotide sequence ID" value="NZ_JADPIE010000008.1"/>
</dbReference>
<accession>A0A931AU38</accession>
<dbReference type="AlphaFoldDB" id="A0A931AU38"/>
<dbReference type="Pfam" id="PF07331">
    <property type="entry name" value="TctB"/>
    <property type="match status" value="1"/>
</dbReference>
<comment type="caution">
    <text evidence="3">The sequence shown here is derived from an EMBL/GenBank/DDBJ whole genome shotgun (WGS) entry which is preliminary data.</text>
</comment>
<name>A0A931AU38_9FIRM</name>
<sequence>MQSIIKKFDKNFLVQLFVNIFFVVFGLIFYFESFNIRRGFQQIVGANEYPRYVALLLVILGVINIIRSAIKYHAGEREAEELKIFKEFRDAGDKIIPLFLLLILNILLTRIIGYFESGFVFMSLAIFILGPKTKIRFLKSIGFAIFITLILYLVFGIIMNIYLPPGLIF</sequence>
<protein>
    <submittedName>
        <fullName evidence="3">Tripartite tricarboxylate transporter TctB family protein</fullName>
    </submittedName>
</protein>
<dbReference type="EMBL" id="JADPIE010000008">
    <property type="protein sequence ID" value="MBF8437946.1"/>
    <property type="molecule type" value="Genomic_DNA"/>
</dbReference>
<dbReference type="Proteomes" id="UP000621436">
    <property type="component" value="Unassembled WGS sequence"/>
</dbReference>
<keyword evidence="1" id="KW-0472">Membrane</keyword>
<evidence type="ECO:0000313" key="3">
    <source>
        <dbReference type="EMBL" id="MBF8437946.1"/>
    </source>
</evidence>
<keyword evidence="4" id="KW-1185">Reference proteome</keyword>
<evidence type="ECO:0000256" key="1">
    <source>
        <dbReference type="SAM" id="Phobius"/>
    </source>
</evidence>
<proteinExistence type="predicted"/>
<organism evidence="3 4">
    <name type="scientific">Halonatronomonas betaini</name>
    <dbReference type="NCBI Taxonomy" id="2778430"/>
    <lineage>
        <taxon>Bacteria</taxon>
        <taxon>Bacillati</taxon>
        <taxon>Bacillota</taxon>
        <taxon>Clostridia</taxon>
        <taxon>Halanaerobiales</taxon>
        <taxon>Halarsenatibacteraceae</taxon>
        <taxon>Halonatronomonas</taxon>
    </lineage>
</organism>
<dbReference type="InterPro" id="IPR009936">
    <property type="entry name" value="DUF1468"/>
</dbReference>
<gene>
    <name evidence="3" type="ORF">I0Q91_12705</name>
</gene>
<feature type="transmembrane region" description="Helical" evidence="1">
    <location>
        <begin position="91"/>
        <end position="108"/>
    </location>
</feature>
<feature type="transmembrane region" description="Helical" evidence="1">
    <location>
        <begin position="143"/>
        <end position="163"/>
    </location>
</feature>
<keyword evidence="1" id="KW-1133">Transmembrane helix</keyword>
<evidence type="ECO:0000313" key="4">
    <source>
        <dbReference type="Proteomes" id="UP000621436"/>
    </source>
</evidence>
<reference evidence="3" key="1">
    <citation type="submission" date="2020-11" db="EMBL/GenBank/DDBJ databases">
        <title>Halonatronomonas betainensis gen. nov., sp. nov. a novel haloalkaliphilic representative of the family Halanaerobiacae capable of betaine degradation.</title>
        <authorList>
            <person name="Boltyanskaya Y."/>
            <person name="Kevbrin V."/>
            <person name="Detkova E."/>
            <person name="Grouzdev D.S."/>
            <person name="Koziaeva V."/>
            <person name="Zhilina T."/>
        </authorList>
    </citation>
    <scope>NUCLEOTIDE SEQUENCE</scope>
    <source>
        <strain evidence="3">Z-7014</strain>
    </source>
</reference>